<keyword evidence="3" id="KW-1185">Reference proteome</keyword>
<dbReference type="Proteomes" id="UP000278006">
    <property type="component" value="Unassembled WGS sequence"/>
</dbReference>
<evidence type="ECO:0000313" key="2">
    <source>
        <dbReference type="EMBL" id="RMX02596.1"/>
    </source>
</evidence>
<organism evidence="2 3">
    <name type="scientific">Corticibacter populi</name>
    <dbReference type="NCBI Taxonomy" id="1550736"/>
    <lineage>
        <taxon>Bacteria</taxon>
        <taxon>Pseudomonadati</taxon>
        <taxon>Pseudomonadota</taxon>
        <taxon>Betaproteobacteria</taxon>
        <taxon>Burkholderiales</taxon>
        <taxon>Comamonadaceae</taxon>
        <taxon>Corticibacter</taxon>
    </lineage>
</organism>
<feature type="transmembrane region" description="Helical" evidence="1">
    <location>
        <begin position="59"/>
        <end position="76"/>
    </location>
</feature>
<comment type="caution">
    <text evidence="2">The sequence shown here is derived from an EMBL/GenBank/DDBJ whole genome shotgun (WGS) entry which is preliminary data.</text>
</comment>
<reference evidence="2 3" key="1">
    <citation type="submission" date="2018-10" db="EMBL/GenBank/DDBJ databases">
        <title>Draft genome of Cortibacter populi DSM10536.</title>
        <authorList>
            <person name="Bernier A.-M."/>
            <person name="Bernard K."/>
        </authorList>
    </citation>
    <scope>NUCLEOTIDE SEQUENCE [LARGE SCALE GENOMIC DNA]</scope>
    <source>
        <strain evidence="2 3">DSM 105136</strain>
    </source>
</reference>
<evidence type="ECO:0000256" key="1">
    <source>
        <dbReference type="SAM" id="Phobius"/>
    </source>
</evidence>
<sequence>MTAFVHSDVHQEHDGMNRILNGMADLVRRAHESRLFFAAMIAGAVVATDYLISPAGTSLTAWLLLWAVAFGIASLLNPSRQVHARRAGLFERWMQSQRDARANEQMWQLAMSDHRVMADLVRSMNNQH</sequence>
<feature type="transmembrane region" description="Helical" evidence="1">
    <location>
        <begin position="35"/>
        <end position="53"/>
    </location>
</feature>
<dbReference type="OrthoDB" id="8907851at2"/>
<protein>
    <submittedName>
        <fullName evidence="2">Uncharacterized protein</fullName>
    </submittedName>
</protein>
<proteinExistence type="predicted"/>
<keyword evidence="1" id="KW-1133">Transmembrane helix</keyword>
<gene>
    <name evidence="2" type="ORF">D8I35_18290</name>
</gene>
<accession>A0A3M6QHM0</accession>
<keyword evidence="1" id="KW-0812">Transmembrane</keyword>
<name>A0A3M6QHM0_9BURK</name>
<dbReference type="EMBL" id="RDQO01000008">
    <property type="protein sequence ID" value="RMX02596.1"/>
    <property type="molecule type" value="Genomic_DNA"/>
</dbReference>
<dbReference type="RefSeq" id="WP_122231909.1">
    <property type="nucleotide sequence ID" value="NZ_RDQO01000008.1"/>
</dbReference>
<keyword evidence="1" id="KW-0472">Membrane</keyword>
<dbReference type="AlphaFoldDB" id="A0A3M6QHM0"/>
<evidence type="ECO:0000313" key="3">
    <source>
        <dbReference type="Proteomes" id="UP000278006"/>
    </source>
</evidence>